<keyword evidence="1" id="KW-0472">Membrane</keyword>
<proteinExistence type="predicted"/>
<keyword evidence="1" id="KW-1133">Transmembrane helix</keyword>
<protein>
    <submittedName>
        <fullName evidence="2">Uncharacterized protein</fullName>
    </submittedName>
</protein>
<organism evidence="2 3">
    <name type="scientific">Candidatus Enterococcus murrayae</name>
    <dbReference type="NCBI Taxonomy" id="2815321"/>
    <lineage>
        <taxon>Bacteria</taxon>
        <taxon>Bacillati</taxon>
        <taxon>Bacillota</taxon>
        <taxon>Bacilli</taxon>
        <taxon>Lactobacillales</taxon>
        <taxon>Enterococcaceae</taxon>
        <taxon>Enterococcus</taxon>
    </lineage>
</organism>
<dbReference type="RefSeq" id="WP_207108815.1">
    <property type="nucleotide sequence ID" value="NZ_JAFLVR010000027.1"/>
</dbReference>
<keyword evidence="3" id="KW-1185">Reference proteome</keyword>
<comment type="caution">
    <text evidence="2">The sequence shown here is derived from an EMBL/GenBank/DDBJ whole genome shotgun (WGS) entry which is preliminary data.</text>
</comment>
<feature type="transmembrane region" description="Helical" evidence="1">
    <location>
        <begin position="6"/>
        <end position="27"/>
    </location>
</feature>
<keyword evidence="1" id="KW-0812">Transmembrane</keyword>
<dbReference type="Proteomes" id="UP000664495">
    <property type="component" value="Unassembled WGS sequence"/>
</dbReference>
<evidence type="ECO:0000313" key="2">
    <source>
        <dbReference type="EMBL" id="MBO0453045.1"/>
    </source>
</evidence>
<dbReference type="EMBL" id="JAFLVR010000027">
    <property type="protein sequence ID" value="MBO0453045.1"/>
    <property type="molecule type" value="Genomic_DNA"/>
</dbReference>
<evidence type="ECO:0000256" key="1">
    <source>
        <dbReference type="SAM" id="Phobius"/>
    </source>
</evidence>
<reference evidence="2 3" key="1">
    <citation type="submission" date="2021-03" db="EMBL/GenBank/DDBJ databases">
        <title>Enterococcal diversity collection.</title>
        <authorList>
            <person name="Gilmore M.S."/>
            <person name="Schwartzman J."/>
            <person name="Van Tyne D."/>
            <person name="Martin M."/>
            <person name="Earl A.M."/>
            <person name="Manson A.L."/>
            <person name="Straub T."/>
            <person name="Salamzade R."/>
            <person name="Saavedra J."/>
            <person name="Lebreton F."/>
            <person name="Prichula J."/>
            <person name="Schaufler K."/>
            <person name="Gaca A."/>
            <person name="Sgardioli B."/>
            <person name="Wagenaar J."/>
            <person name="Strong T."/>
        </authorList>
    </citation>
    <scope>NUCLEOTIDE SEQUENCE [LARGE SCALE GENOMIC DNA]</scope>
    <source>
        <strain evidence="2 3">MJM16</strain>
    </source>
</reference>
<evidence type="ECO:0000313" key="3">
    <source>
        <dbReference type="Proteomes" id="UP000664495"/>
    </source>
</evidence>
<accession>A0ABS3HJI2</accession>
<name>A0ABS3HJI2_9ENTE</name>
<sequence>MTKKRVYIPLAILLGLLGFSPMLVSLLGTKQEDKLNPDYYSDTNESLFKSTK</sequence>
<gene>
    <name evidence="2" type="ORF">JZO85_12235</name>
</gene>